<dbReference type="EMBL" id="ACCU02000001">
    <property type="protein sequence ID" value="EEE45047.2"/>
    <property type="molecule type" value="Genomic_DNA"/>
</dbReference>
<evidence type="ECO:0000313" key="2">
    <source>
        <dbReference type="EMBL" id="EEE45047.2"/>
    </source>
</evidence>
<evidence type="ECO:0000259" key="1">
    <source>
        <dbReference type="Pfam" id="PF18885"/>
    </source>
</evidence>
<dbReference type="AlphaFoldDB" id="A0A5E8GZX0"/>
<reference evidence="2 3" key="2">
    <citation type="submission" date="2013-04" db="EMBL/GenBank/DDBJ databases">
        <authorList>
            <person name="Fiebig A."/>
            <person name="Pradella S."/>
            <person name="Wagner-Doebler I."/>
        </authorList>
    </citation>
    <scope>NUCLEOTIDE SEQUENCE [LARGE SCALE GENOMIC DNA]</scope>
    <source>
        <strain evidence="3">DSM 17067 / NCIMB 14079 / DFL-11</strain>
    </source>
</reference>
<protein>
    <recommendedName>
        <fullName evidence="1">DUF5648 domain-containing protein</fullName>
    </recommendedName>
</protein>
<sequence length="294" mass="31557">MEQTATITYEDIRPHLVYDLSNFRSDGYLQMTVAHALDDAVTSAGKGGVADAVNAAFTNELGADIGLVFENAFTSFLSGFDVPPGGGETFGGGQVRTVLENAINSISDAQYQVLVAASGGELGISAMSGMINTSSNQLIYALRDLAGPEGAVYRFFNSESGSHFYTTSVEERDDIAANLPHMALEGPSFITDAYSSTGTALHRFYNTLTDAHFFTTSADEKAYVEDSFPQFVYEGVATYVYADPTGTSDQGVFRLYNEDTGTHLFTASEAEAANVQNVLGWKLESVNAFYVELA</sequence>
<comment type="caution">
    <text evidence="2">The sequence shown here is derived from an EMBL/GenBank/DDBJ whole genome shotgun (WGS) entry which is preliminary data.</text>
</comment>
<accession>A0A5E8GZX0</accession>
<dbReference type="Proteomes" id="UP000004703">
    <property type="component" value="Chromosome"/>
</dbReference>
<name>A0A5E8GZX0_ROSAD</name>
<proteinExistence type="predicted"/>
<reference evidence="2 3" key="1">
    <citation type="submission" date="2008-01" db="EMBL/GenBank/DDBJ databases">
        <authorList>
            <person name="Wagner-Dobler I."/>
            <person name="Ferriera S."/>
            <person name="Johnson J."/>
            <person name="Kravitz S."/>
            <person name="Beeson K."/>
            <person name="Sutton G."/>
            <person name="Rogers Y.-H."/>
            <person name="Friedman R."/>
            <person name="Frazier M."/>
            <person name="Venter J.C."/>
        </authorList>
    </citation>
    <scope>NUCLEOTIDE SEQUENCE [LARGE SCALE GENOMIC DNA]</scope>
    <source>
        <strain evidence="3">DSM 17067 / NCIMB 14079 / DFL-11</strain>
    </source>
</reference>
<organism evidence="2 3">
    <name type="scientific">Roseibium alexandrii (strain DSM 17067 / NCIMB 14079 / DFL-11)</name>
    <name type="common">Labrenzia alexandrii</name>
    <dbReference type="NCBI Taxonomy" id="244592"/>
    <lineage>
        <taxon>Bacteria</taxon>
        <taxon>Pseudomonadati</taxon>
        <taxon>Pseudomonadota</taxon>
        <taxon>Alphaproteobacteria</taxon>
        <taxon>Hyphomicrobiales</taxon>
        <taxon>Stappiaceae</taxon>
        <taxon>Roseibium</taxon>
    </lineage>
</organism>
<evidence type="ECO:0000313" key="3">
    <source>
        <dbReference type="Proteomes" id="UP000004703"/>
    </source>
</evidence>
<gene>
    <name evidence="2" type="ORF">SADFL11_2335</name>
</gene>
<feature type="domain" description="DUF5648" evidence="1">
    <location>
        <begin position="152"/>
        <end position="288"/>
    </location>
</feature>
<dbReference type="InterPro" id="IPR043708">
    <property type="entry name" value="DUF5648"/>
</dbReference>
<dbReference type="Pfam" id="PF18885">
    <property type="entry name" value="DUF5648"/>
    <property type="match status" value="1"/>
</dbReference>